<dbReference type="CDD" id="cd04301">
    <property type="entry name" value="NAT_SF"/>
    <property type="match status" value="1"/>
</dbReference>
<evidence type="ECO:0000313" key="2">
    <source>
        <dbReference type="EMBL" id="SKC13868.1"/>
    </source>
</evidence>
<dbReference type="AlphaFoldDB" id="A0A1T5GZQ3"/>
<accession>A0A1T5GZQ3</accession>
<protein>
    <submittedName>
        <fullName evidence="2">Acetyltransferase (GNAT) domain-containing protein</fullName>
    </submittedName>
</protein>
<proteinExistence type="predicted"/>
<gene>
    <name evidence="2" type="ORF">SAMN05660293_04662</name>
</gene>
<dbReference type="SUPFAM" id="SSF55729">
    <property type="entry name" value="Acyl-CoA N-acyltransferases (Nat)"/>
    <property type="match status" value="1"/>
</dbReference>
<dbReference type="PROSITE" id="PS51186">
    <property type="entry name" value="GNAT"/>
    <property type="match status" value="1"/>
</dbReference>
<reference evidence="3" key="1">
    <citation type="submission" date="2017-02" db="EMBL/GenBank/DDBJ databases">
        <authorList>
            <person name="Varghese N."/>
            <person name="Submissions S."/>
        </authorList>
    </citation>
    <scope>NUCLEOTIDE SEQUENCE [LARGE SCALE GENOMIC DNA]</scope>
    <source>
        <strain evidence="3">DSM 22270</strain>
    </source>
</reference>
<keyword evidence="3" id="KW-1185">Reference proteome</keyword>
<name>A0A1T5GZQ3_9BACT</name>
<evidence type="ECO:0000313" key="3">
    <source>
        <dbReference type="Proteomes" id="UP000190897"/>
    </source>
</evidence>
<evidence type="ECO:0000259" key="1">
    <source>
        <dbReference type="PROSITE" id="PS51186"/>
    </source>
</evidence>
<dbReference type="Gene3D" id="3.40.630.30">
    <property type="match status" value="1"/>
</dbReference>
<dbReference type="Pfam" id="PF18014">
    <property type="entry name" value="Acetyltransf_18"/>
    <property type="match status" value="1"/>
</dbReference>
<organism evidence="2 3">
    <name type="scientific">Dyadobacter psychrophilus</name>
    <dbReference type="NCBI Taxonomy" id="651661"/>
    <lineage>
        <taxon>Bacteria</taxon>
        <taxon>Pseudomonadati</taxon>
        <taxon>Bacteroidota</taxon>
        <taxon>Cytophagia</taxon>
        <taxon>Cytophagales</taxon>
        <taxon>Spirosomataceae</taxon>
        <taxon>Dyadobacter</taxon>
    </lineage>
</organism>
<dbReference type="STRING" id="651661.SAMN05660293_04662"/>
<keyword evidence="2" id="KW-0808">Transferase</keyword>
<dbReference type="RefSeq" id="WP_082217112.1">
    <property type="nucleotide sequence ID" value="NZ_FUZA01000007.1"/>
</dbReference>
<dbReference type="InterPro" id="IPR016181">
    <property type="entry name" value="Acyl_CoA_acyltransferase"/>
</dbReference>
<dbReference type="Gene3D" id="3.40.630.90">
    <property type="match status" value="1"/>
</dbReference>
<dbReference type="PANTHER" id="PTHR47237">
    <property type="entry name" value="SLL0310 PROTEIN"/>
    <property type="match status" value="1"/>
</dbReference>
<dbReference type="Pfam" id="PF13508">
    <property type="entry name" value="Acetyltransf_7"/>
    <property type="match status" value="1"/>
</dbReference>
<dbReference type="InterPro" id="IPR000182">
    <property type="entry name" value="GNAT_dom"/>
</dbReference>
<dbReference type="InterPro" id="IPR041496">
    <property type="entry name" value="YitH/HolE_GNAT"/>
</dbReference>
<dbReference type="Proteomes" id="UP000190897">
    <property type="component" value="Unassembled WGS sequence"/>
</dbReference>
<dbReference type="EMBL" id="FUZA01000007">
    <property type="protein sequence ID" value="SKC13868.1"/>
    <property type="molecule type" value="Genomic_DNA"/>
</dbReference>
<feature type="domain" description="N-acetyltransferase" evidence="1">
    <location>
        <begin position="11"/>
        <end position="146"/>
    </location>
</feature>
<dbReference type="GO" id="GO:0016747">
    <property type="term" value="F:acyltransferase activity, transferring groups other than amino-acyl groups"/>
    <property type="evidence" value="ECO:0007669"/>
    <property type="project" value="InterPro"/>
</dbReference>
<dbReference type="InterPro" id="IPR052729">
    <property type="entry name" value="Acyl/Acetyltrans_Enzymes"/>
</dbReference>
<sequence length="292" mass="32418">MEDTLTPLFSVSVRKMQTGDLPFCRHLVAEAGWNQLDSDWLRAMELEPEGCFVATINNLPVGTTTACCFGNIAWIAMVLVDKRNRNQGVGKVLVEHAIRFLEQKGITTIRLDATSLGQGLYQKLGFQPEYEVIRFRGKLLPRMPDQKNLHKVLPNDESAKDIFNLDQQITGTNRTDFISDFIHAAERPFYCTLNADGKVDGYAGCREGNNAIQIGPVGALNAVSGEKLLNAMASHFDKIPLFIDIPAANVHAVEWAAKNGFTAQRNFIRMYRGAPLTDLQQHIWASSGPEKG</sequence>
<dbReference type="PANTHER" id="PTHR47237:SF2">
    <property type="entry name" value="BLL4206 PROTEIN"/>
    <property type="match status" value="1"/>
</dbReference>